<sequence>MIRHLPSIREFLEIWGELVEAYCGKNGFGGDTAELYAYRFMRYAPGAVDGSAAQKEQQREAALALWYILKMFGEMYECARYVNKRRFGAWVKQIEFDHRVHVRVVSQKRKRRE</sequence>
<name>A0A1G2LLB3_9BACT</name>
<dbReference type="AlphaFoldDB" id="A0A1G2LLB3"/>
<gene>
    <name evidence="1" type="ORF">A3H71_02995</name>
</gene>
<protein>
    <submittedName>
        <fullName evidence="1">Uncharacterized protein</fullName>
    </submittedName>
</protein>
<organism evidence="1 2">
    <name type="scientific">Candidatus Sungbacteria bacterium RIFCSPLOWO2_02_FULL_48_13b</name>
    <dbReference type="NCBI Taxonomy" id="1802283"/>
    <lineage>
        <taxon>Bacteria</taxon>
        <taxon>Candidatus Sungiibacteriota</taxon>
    </lineage>
</organism>
<accession>A0A1G2LLB3</accession>
<dbReference type="Proteomes" id="UP000179052">
    <property type="component" value="Unassembled WGS sequence"/>
</dbReference>
<comment type="caution">
    <text evidence="1">The sequence shown here is derived from an EMBL/GenBank/DDBJ whole genome shotgun (WGS) entry which is preliminary data.</text>
</comment>
<reference evidence="1 2" key="1">
    <citation type="journal article" date="2016" name="Nat. Commun.">
        <title>Thousands of microbial genomes shed light on interconnected biogeochemical processes in an aquifer system.</title>
        <authorList>
            <person name="Anantharaman K."/>
            <person name="Brown C.T."/>
            <person name="Hug L.A."/>
            <person name="Sharon I."/>
            <person name="Castelle C.J."/>
            <person name="Probst A.J."/>
            <person name="Thomas B.C."/>
            <person name="Singh A."/>
            <person name="Wilkins M.J."/>
            <person name="Karaoz U."/>
            <person name="Brodie E.L."/>
            <person name="Williams K.H."/>
            <person name="Hubbard S.S."/>
            <person name="Banfield J.F."/>
        </authorList>
    </citation>
    <scope>NUCLEOTIDE SEQUENCE [LARGE SCALE GENOMIC DNA]</scope>
</reference>
<dbReference type="STRING" id="1802283.A3H71_02995"/>
<evidence type="ECO:0000313" key="2">
    <source>
        <dbReference type="Proteomes" id="UP000179052"/>
    </source>
</evidence>
<dbReference type="EMBL" id="MHQV01000006">
    <property type="protein sequence ID" value="OHA11601.1"/>
    <property type="molecule type" value="Genomic_DNA"/>
</dbReference>
<proteinExistence type="predicted"/>
<evidence type="ECO:0000313" key="1">
    <source>
        <dbReference type="EMBL" id="OHA11601.1"/>
    </source>
</evidence>